<keyword evidence="2" id="KW-0597">Phosphoprotein</keyword>
<evidence type="ECO:0000313" key="4">
    <source>
        <dbReference type="EMBL" id="RVX72918.1"/>
    </source>
</evidence>
<evidence type="ECO:0000256" key="2">
    <source>
        <dbReference type="ARBA" id="ARBA00022553"/>
    </source>
</evidence>
<dbReference type="AlphaFoldDB" id="A0A438NAW7"/>
<evidence type="ECO:0000313" key="5">
    <source>
        <dbReference type="Proteomes" id="UP000288859"/>
    </source>
</evidence>
<name>A0A438NAW7_EXOME</name>
<dbReference type="SUPFAM" id="SSF51556">
    <property type="entry name" value="Metallo-dependent hydrolases"/>
    <property type="match status" value="1"/>
</dbReference>
<dbReference type="PANTHER" id="PTHR11647">
    <property type="entry name" value="HYDRANTOINASE/DIHYDROPYRIMIDINASE FAMILY MEMBER"/>
    <property type="match status" value="1"/>
</dbReference>
<accession>A0A438NAW7</accession>
<dbReference type="InterPro" id="IPR032466">
    <property type="entry name" value="Metal_Hydrolase"/>
</dbReference>
<dbReference type="Gene3D" id="2.30.40.10">
    <property type="entry name" value="Urease, subunit C, domain 1"/>
    <property type="match status" value="2"/>
</dbReference>
<dbReference type="SUPFAM" id="SSF51338">
    <property type="entry name" value="Composite domain of metallo-dependent hydrolases"/>
    <property type="match status" value="2"/>
</dbReference>
<dbReference type="InterPro" id="IPR011059">
    <property type="entry name" value="Metal-dep_hydrolase_composite"/>
</dbReference>
<dbReference type="InterPro" id="IPR006680">
    <property type="entry name" value="Amidohydro-rel"/>
</dbReference>
<comment type="caution">
    <text evidence="4">The sequence shown here is derived from an EMBL/GenBank/DDBJ whole genome shotgun (WGS) entry which is preliminary data.</text>
</comment>
<dbReference type="Pfam" id="PF01979">
    <property type="entry name" value="Amidohydro_1"/>
    <property type="match status" value="1"/>
</dbReference>
<protein>
    <recommendedName>
        <fullName evidence="3">Amidohydrolase-related domain-containing protein</fullName>
    </recommendedName>
</protein>
<dbReference type="GO" id="GO:0016810">
    <property type="term" value="F:hydrolase activity, acting on carbon-nitrogen (but not peptide) bonds"/>
    <property type="evidence" value="ECO:0007669"/>
    <property type="project" value="InterPro"/>
</dbReference>
<evidence type="ECO:0000259" key="3">
    <source>
        <dbReference type="Pfam" id="PF01979"/>
    </source>
</evidence>
<evidence type="ECO:0000256" key="1">
    <source>
        <dbReference type="ARBA" id="ARBA00008829"/>
    </source>
</evidence>
<comment type="similarity">
    <text evidence="1">Belongs to the metallo-dependent hydrolases superfamily. Hydantoinase/dihydropyrimidinase family.</text>
</comment>
<dbReference type="OrthoDB" id="1924787at2759"/>
<dbReference type="EMBL" id="NAJM01000010">
    <property type="protein sequence ID" value="RVX72918.1"/>
    <property type="molecule type" value="Genomic_DNA"/>
</dbReference>
<feature type="domain" description="Amidohydrolase-related" evidence="3">
    <location>
        <begin position="168"/>
        <end position="478"/>
    </location>
</feature>
<dbReference type="Proteomes" id="UP000288859">
    <property type="component" value="Unassembled WGS sequence"/>
</dbReference>
<dbReference type="PANTHER" id="PTHR11647:SF96">
    <property type="entry name" value="AMIDOHYDROLASE-RELATED DOMAIN-CONTAINING PROTEIN"/>
    <property type="match status" value="1"/>
</dbReference>
<dbReference type="FunFam" id="3.20.20.140:FF:000217">
    <property type="entry name" value="Dihydropyrimidinase-related protein 1"/>
    <property type="match status" value="1"/>
</dbReference>
<dbReference type="Gene3D" id="3.20.20.140">
    <property type="entry name" value="Metal-dependent hydrolases"/>
    <property type="match status" value="1"/>
</dbReference>
<dbReference type="InterPro" id="IPR050378">
    <property type="entry name" value="Metallo-dep_Hydrolases_sf"/>
</dbReference>
<reference evidence="4 5" key="1">
    <citation type="submission" date="2017-03" db="EMBL/GenBank/DDBJ databases">
        <title>Genomes of endolithic fungi from Antarctica.</title>
        <authorList>
            <person name="Coleine C."/>
            <person name="Masonjones S."/>
            <person name="Stajich J.E."/>
        </authorList>
    </citation>
    <scope>NUCLEOTIDE SEQUENCE [LARGE SCALE GENOMIC DNA]</scope>
    <source>
        <strain evidence="4 5">CCFEE 6314</strain>
    </source>
</reference>
<gene>
    <name evidence="4" type="ORF">B0A52_03271</name>
</gene>
<organism evidence="4 5">
    <name type="scientific">Exophiala mesophila</name>
    <name type="common">Black yeast-like fungus</name>
    <dbReference type="NCBI Taxonomy" id="212818"/>
    <lineage>
        <taxon>Eukaryota</taxon>
        <taxon>Fungi</taxon>
        <taxon>Dikarya</taxon>
        <taxon>Ascomycota</taxon>
        <taxon>Pezizomycotina</taxon>
        <taxon>Eurotiomycetes</taxon>
        <taxon>Chaetothyriomycetidae</taxon>
        <taxon>Chaetothyriales</taxon>
        <taxon>Herpotrichiellaceae</taxon>
        <taxon>Exophiala</taxon>
    </lineage>
</organism>
<dbReference type="VEuPathDB" id="FungiDB:PV10_04011"/>
<sequence length="517" mass="56886">MDTFDLLVVNGLVVTASDTASYDIAIKDGKIALLAPPGLLSANNATRVIDAEGGYVMVQSSPPFLDIRTFSTVTMLIPANSLGVLTAMSIWRSQRSLAAKEEAQTRSKQAQGVVSVVEQPQLSFAPQAKTMPSLLSVLDDTQARAQGNCYTDYSFHMLVGHPGEQALSEFPKLRERGISSLKIYMTYTALQLRDDEILDVLLASRKEGITTMIHAENGDVLNWMTKKLEERQLYAPKYHATSRPQIVENEATSRAIALAELMDAPILVVHVSSPGAAAHLRDAQTRGLPVYAETCPQYLYLTRDHLDKPNFEGAKCVCSPPPRDSAADHDAIWLGLANGTFTVLSSDHCPFMFEDYETGKKSVISQEFPEGRFKTIPNGCPGIETRLALTLSANRLSPQKFVEVTSTNAARLYGLYPQKGTILPGVSDADLNIWYPPGKLAPFKLTNDMLHHNVDYTPFEGVELNQWPRYTILRGQVVWDRDNGGLLATKGCGQFLHRGKSTLPGPRKEGDWDVSVF</sequence>
<proteinExistence type="inferred from homology"/>